<accession>X1S9D3</accession>
<dbReference type="Pfam" id="PF00827">
    <property type="entry name" value="Ribosomal_L15e"/>
    <property type="match status" value="1"/>
</dbReference>
<keyword evidence="8" id="KW-0687">Ribonucleoprotein</keyword>
<dbReference type="InterPro" id="IPR000399">
    <property type="entry name" value="TPP-bd_CS"/>
</dbReference>
<dbReference type="InterPro" id="IPR045229">
    <property type="entry name" value="TPP_enz"/>
</dbReference>
<dbReference type="GO" id="GO:0009097">
    <property type="term" value="P:isoleucine biosynthetic process"/>
    <property type="evidence" value="ECO:0007669"/>
    <property type="project" value="TreeGrafter"/>
</dbReference>
<comment type="cofactor">
    <cofactor evidence="2">
        <name>thiamine diphosphate</name>
        <dbReference type="ChEBI" id="CHEBI:58937"/>
    </cofactor>
</comment>
<dbReference type="InterPro" id="IPR029061">
    <property type="entry name" value="THDP-binding"/>
</dbReference>
<name>X1S9D3_9ZZZZ</name>
<dbReference type="GO" id="GO:1990904">
    <property type="term" value="C:ribonucleoprotein complex"/>
    <property type="evidence" value="ECO:0007669"/>
    <property type="project" value="UniProtKB-KW"/>
</dbReference>
<dbReference type="GO" id="GO:0006412">
    <property type="term" value="P:translation"/>
    <property type="evidence" value="ECO:0007669"/>
    <property type="project" value="InterPro"/>
</dbReference>
<dbReference type="Gene3D" id="3.40.50.1220">
    <property type="entry name" value="TPP-binding domain"/>
    <property type="match status" value="1"/>
</dbReference>
<keyword evidence="7" id="KW-0786">Thiamine pyrophosphate</keyword>
<comment type="similarity">
    <text evidence="4">Belongs to the TPP enzyme family.</text>
</comment>
<dbReference type="SUPFAM" id="SSF52467">
    <property type="entry name" value="DHS-like NAD/FAD-binding domain"/>
    <property type="match status" value="1"/>
</dbReference>
<dbReference type="Gene3D" id="3.40.1120.10">
    <property type="entry name" value="Ribosomal protein l15e"/>
    <property type="match status" value="1"/>
</dbReference>
<dbReference type="SUPFAM" id="SSF52518">
    <property type="entry name" value="Thiamin diphosphate-binding fold (THDP-binding)"/>
    <property type="match status" value="2"/>
</dbReference>
<gene>
    <name evidence="11" type="ORF">S12H4_03709</name>
</gene>
<protein>
    <recommendedName>
        <fullName evidence="10">Thiamine pyrophosphate enzyme central domain-containing protein</fullName>
    </recommendedName>
</protein>
<evidence type="ECO:0000256" key="5">
    <source>
        <dbReference type="ARBA" id="ARBA00022723"/>
    </source>
</evidence>
<comment type="cofactor">
    <cofactor evidence="1">
        <name>Mg(2+)</name>
        <dbReference type="ChEBI" id="CHEBI:18420"/>
    </cofactor>
</comment>
<dbReference type="GO" id="GO:0030976">
    <property type="term" value="F:thiamine pyrophosphate binding"/>
    <property type="evidence" value="ECO:0007669"/>
    <property type="project" value="InterPro"/>
</dbReference>
<dbReference type="GO" id="GO:0003984">
    <property type="term" value="F:acetolactate synthase activity"/>
    <property type="evidence" value="ECO:0007669"/>
    <property type="project" value="TreeGrafter"/>
</dbReference>
<evidence type="ECO:0000313" key="11">
    <source>
        <dbReference type="EMBL" id="GAI72025.1"/>
    </source>
</evidence>
<evidence type="ECO:0000256" key="4">
    <source>
        <dbReference type="ARBA" id="ARBA00007812"/>
    </source>
</evidence>
<dbReference type="InterPro" id="IPR029035">
    <property type="entry name" value="DHS-like_NAD/FAD-binding_dom"/>
</dbReference>
<comment type="caution">
    <text evidence="11">The sequence shown here is derived from an EMBL/GenBank/DDBJ whole genome shotgun (WGS) entry which is preliminary data.</text>
</comment>
<organism evidence="11">
    <name type="scientific">marine sediment metagenome</name>
    <dbReference type="NCBI Taxonomy" id="412755"/>
    <lineage>
        <taxon>unclassified sequences</taxon>
        <taxon>metagenomes</taxon>
        <taxon>ecological metagenomes</taxon>
    </lineage>
</organism>
<dbReference type="InterPro" id="IPR012000">
    <property type="entry name" value="Thiamin_PyroP_enz_cen_dom"/>
</dbReference>
<dbReference type="EMBL" id="BARW01001072">
    <property type="protein sequence ID" value="GAI72025.1"/>
    <property type="molecule type" value="Genomic_DNA"/>
</dbReference>
<dbReference type="SMART" id="SM01384">
    <property type="entry name" value="Ribosomal_L15e"/>
    <property type="match status" value="1"/>
</dbReference>
<evidence type="ECO:0000256" key="1">
    <source>
        <dbReference type="ARBA" id="ARBA00001946"/>
    </source>
</evidence>
<dbReference type="AlphaFoldDB" id="X1S9D3"/>
<comment type="similarity">
    <text evidence="3">Belongs to the eukaryotic ribosomal protein eL15 family.</text>
</comment>
<dbReference type="GO" id="GO:0003735">
    <property type="term" value="F:structural constituent of ribosome"/>
    <property type="evidence" value="ECO:0007669"/>
    <property type="project" value="InterPro"/>
</dbReference>
<evidence type="ECO:0000259" key="10">
    <source>
        <dbReference type="Pfam" id="PF00205"/>
    </source>
</evidence>
<dbReference type="GO" id="GO:0009099">
    <property type="term" value="P:L-valine biosynthetic process"/>
    <property type="evidence" value="ECO:0007669"/>
    <property type="project" value="TreeGrafter"/>
</dbReference>
<evidence type="ECO:0000256" key="6">
    <source>
        <dbReference type="ARBA" id="ARBA00022980"/>
    </source>
</evidence>
<reference evidence="11" key="1">
    <citation type="journal article" date="2014" name="Front. Microbiol.">
        <title>High frequency of phylogenetically diverse reductive dehalogenase-homologous genes in deep subseafloor sedimentary metagenomes.</title>
        <authorList>
            <person name="Kawai M."/>
            <person name="Futagami T."/>
            <person name="Toyoda A."/>
            <person name="Takaki Y."/>
            <person name="Nishi S."/>
            <person name="Hori S."/>
            <person name="Arai W."/>
            <person name="Tsubouchi T."/>
            <person name="Morono Y."/>
            <person name="Uchiyama I."/>
            <person name="Ito T."/>
            <person name="Fujiyama A."/>
            <person name="Inagaki F."/>
            <person name="Takami H."/>
        </authorList>
    </citation>
    <scope>NUCLEOTIDE SEQUENCE</scope>
    <source>
        <strain evidence="11">Expedition CK06-06</strain>
    </source>
</reference>
<dbReference type="PANTHER" id="PTHR18968:SF166">
    <property type="entry name" value="2-HYDROXYACYL-COA LYASE 2"/>
    <property type="match status" value="1"/>
</dbReference>
<dbReference type="PANTHER" id="PTHR18968">
    <property type="entry name" value="THIAMINE PYROPHOSPHATE ENZYMES"/>
    <property type="match status" value="1"/>
</dbReference>
<dbReference type="GO" id="GO:0000287">
    <property type="term" value="F:magnesium ion binding"/>
    <property type="evidence" value="ECO:0007669"/>
    <property type="project" value="InterPro"/>
</dbReference>
<dbReference type="Gene3D" id="3.40.50.970">
    <property type="match status" value="1"/>
</dbReference>
<sequence length="491" mass="54908">MELMKPITKLQISVEEPYEIPFAVQRCIKAALSGRRSPVFLELRETALVRSATENDFKKLISPEKYRPFYRPSGNPEMIKAAVDLLKKAEKPIIISGGGTIASEASNELKKFSRTYKIPALTTVNGIGAISIDENTYAGSYPLSSTYRRAASEADVVLSFGCRWDYTTIYGSGPLWNQNQKIIQVDIDPKEIGKNRPAEIAIVGDVKAVINQLLVDMESDFPKSMISKWSQWNDYLQTAREIDRNIIDKILKSDKIPMKPERMILEILNNIPQDTLIAVDGGDIALFTFGLISNFHRNPRSTFCSIGMGHLGVGSSFAIAAKLAKPDKPVVCINGDGSFLFNVQELETVVRLGLPIVICVANNCAWGMHKVRPKRGRKPRAMGVSKYTTGKNLQWVAEERVQRKYPNMEVLNSYKVYADGRSWYYEVILVDPSHPVIKSDPKINWICEPQHTRRVTRGLTSAGHRARGLHKKGWGSEKTRPSLGANKGRGK</sequence>
<dbReference type="CDD" id="cd07035">
    <property type="entry name" value="TPP_PYR_POX_like"/>
    <property type="match status" value="1"/>
</dbReference>
<evidence type="ECO:0000256" key="8">
    <source>
        <dbReference type="ARBA" id="ARBA00023274"/>
    </source>
</evidence>
<feature type="domain" description="Thiamine pyrophosphate enzyme central" evidence="10">
    <location>
        <begin position="79"/>
        <end position="213"/>
    </location>
</feature>
<dbReference type="GO" id="GO:0050660">
    <property type="term" value="F:flavin adenine dinucleotide binding"/>
    <property type="evidence" value="ECO:0007669"/>
    <property type="project" value="TreeGrafter"/>
</dbReference>
<dbReference type="InterPro" id="IPR000439">
    <property type="entry name" value="Ribosomal_eL15"/>
</dbReference>
<dbReference type="InterPro" id="IPR012678">
    <property type="entry name" value="Ribosomal_uL23/eL15/eS24_sf"/>
</dbReference>
<dbReference type="SUPFAM" id="SSF54189">
    <property type="entry name" value="Ribosomal proteins S24e, L23 and L15e"/>
    <property type="match status" value="1"/>
</dbReference>
<evidence type="ECO:0000256" key="2">
    <source>
        <dbReference type="ARBA" id="ARBA00001964"/>
    </source>
</evidence>
<dbReference type="GO" id="GO:0005840">
    <property type="term" value="C:ribosome"/>
    <property type="evidence" value="ECO:0007669"/>
    <property type="project" value="UniProtKB-KW"/>
</dbReference>
<feature type="region of interest" description="Disordered" evidence="9">
    <location>
        <begin position="456"/>
        <end position="491"/>
    </location>
</feature>
<proteinExistence type="inferred from homology"/>
<dbReference type="PROSITE" id="PS00187">
    <property type="entry name" value="TPP_ENZYMES"/>
    <property type="match status" value="1"/>
</dbReference>
<keyword evidence="5" id="KW-0479">Metal-binding</keyword>
<evidence type="ECO:0000256" key="7">
    <source>
        <dbReference type="ARBA" id="ARBA00023052"/>
    </source>
</evidence>
<evidence type="ECO:0000256" key="3">
    <source>
        <dbReference type="ARBA" id="ARBA00006857"/>
    </source>
</evidence>
<feature type="compositionally biased region" description="Basic residues" evidence="9">
    <location>
        <begin position="464"/>
        <end position="473"/>
    </location>
</feature>
<dbReference type="GO" id="GO:0005948">
    <property type="term" value="C:acetolactate synthase complex"/>
    <property type="evidence" value="ECO:0007669"/>
    <property type="project" value="TreeGrafter"/>
</dbReference>
<evidence type="ECO:0000256" key="9">
    <source>
        <dbReference type="SAM" id="MobiDB-lite"/>
    </source>
</evidence>
<dbReference type="Pfam" id="PF00205">
    <property type="entry name" value="TPP_enzyme_M"/>
    <property type="match status" value="1"/>
</dbReference>
<dbReference type="InterPro" id="IPR024794">
    <property type="entry name" value="Rbsml_eL15_core_dom_sf"/>
</dbReference>
<keyword evidence="6" id="KW-0689">Ribosomal protein</keyword>